<keyword evidence="4" id="KW-1185">Reference proteome</keyword>
<feature type="transmembrane region" description="Helical" evidence="2">
    <location>
        <begin position="7"/>
        <end position="25"/>
    </location>
</feature>
<keyword evidence="2" id="KW-1133">Transmembrane helix</keyword>
<feature type="transmembrane region" description="Helical" evidence="2">
    <location>
        <begin position="31"/>
        <end position="50"/>
    </location>
</feature>
<gene>
    <name evidence="3" type="ORF">EI77_02129</name>
</gene>
<proteinExistence type="predicted"/>
<comment type="caution">
    <text evidence="3">The sequence shown here is derived from an EMBL/GenBank/DDBJ whole genome shotgun (WGS) entry which is preliminary data.</text>
</comment>
<evidence type="ECO:0000313" key="3">
    <source>
        <dbReference type="EMBL" id="TDU71011.1"/>
    </source>
</evidence>
<dbReference type="RefSeq" id="WP_133795205.1">
    <property type="nucleotide sequence ID" value="NZ_SOCA01000003.1"/>
</dbReference>
<name>A0A4R7RYS8_9BACT</name>
<feature type="region of interest" description="Disordered" evidence="1">
    <location>
        <begin position="271"/>
        <end position="339"/>
    </location>
</feature>
<dbReference type="Gene3D" id="2.30.30.700">
    <property type="entry name" value="SLA1 homology domain 1"/>
    <property type="match status" value="1"/>
</dbReference>
<evidence type="ECO:0000313" key="4">
    <source>
        <dbReference type="Proteomes" id="UP000295662"/>
    </source>
</evidence>
<accession>A0A4R7RYS8</accession>
<protein>
    <recommendedName>
        <fullName evidence="5">SLA1 homology domain-containing protein</fullName>
    </recommendedName>
</protein>
<sequence>MIIWKGRGILILLFVVGGFMLGLAFDSVVLAAWGAVAGAWLFALTVGKTTQRILVDPQTQRPVVFKNAHTLYFIPPKGWAVLLTILALFISFIPRDKLSEDSGPAQTAFKKADSLITSSGKGTVHGNTPQAVSLAKDFAAASKEFRDLFIEKGKDSEFLTYVYLTPTRCVFLLHVPQLRKFSKEAKDTMSEIAWLSAQGLAAKLTPKPSKVALGIRGNILYDRAYIGHPVSNEEDSKGIDQEVKGMDAREVLALLFEPETETPDLAAVAEETPALTEESETPTSTAALEAEPAPSNSPAVELASSEAPPAVEPTSSTVLVEAPVSSLPTPVRDWKDSSGRPMRAAMIRFTNEERSTGEFKREDGQVFEVPLDRFSDEDKQFIQSLSDQ</sequence>
<keyword evidence="2" id="KW-0472">Membrane</keyword>
<keyword evidence="2" id="KW-0812">Transmembrane</keyword>
<evidence type="ECO:0000256" key="1">
    <source>
        <dbReference type="SAM" id="MobiDB-lite"/>
    </source>
</evidence>
<feature type="compositionally biased region" description="Low complexity" evidence="1">
    <location>
        <begin position="271"/>
        <end position="294"/>
    </location>
</feature>
<dbReference type="EMBL" id="SOCA01000003">
    <property type="protein sequence ID" value="TDU71011.1"/>
    <property type="molecule type" value="Genomic_DNA"/>
</dbReference>
<dbReference type="AlphaFoldDB" id="A0A4R7RYS8"/>
<feature type="transmembrane region" description="Helical" evidence="2">
    <location>
        <begin position="71"/>
        <end position="93"/>
    </location>
</feature>
<evidence type="ECO:0008006" key="5">
    <source>
        <dbReference type="Google" id="ProtNLM"/>
    </source>
</evidence>
<dbReference type="OrthoDB" id="194800at2"/>
<evidence type="ECO:0000256" key="2">
    <source>
        <dbReference type="SAM" id="Phobius"/>
    </source>
</evidence>
<dbReference type="Proteomes" id="UP000295662">
    <property type="component" value="Unassembled WGS sequence"/>
</dbReference>
<reference evidence="3 4" key="1">
    <citation type="submission" date="2019-03" db="EMBL/GenBank/DDBJ databases">
        <title>Genomic Encyclopedia of Archaeal and Bacterial Type Strains, Phase II (KMG-II): from individual species to whole genera.</title>
        <authorList>
            <person name="Goeker M."/>
        </authorList>
    </citation>
    <scope>NUCLEOTIDE SEQUENCE [LARGE SCALE GENOMIC DNA]</scope>
    <source>
        <strain evidence="3 4">ATCC 25309</strain>
    </source>
</reference>
<organism evidence="3 4">
    <name type="scientific">Prosthecobacter fusiformis</name>
    <dbReference type="NCBI Taxonomy" id="48464"/>
    <lineage>
        <taxon>Bacteria</taxon>
        <taxon>Pseudomonadati</taxon>
        <taxon>Verrucomicrobiota</taxon>
        <taxon>Verrucomicrobiia</taxon>
        <taxon>Verrucomicrobiales</taxon>
        <taxon>Verrucomicrobiaceae</taxon>
        <taxon>Prosthecobacter</taxon>
    </lineage>
</organism>